<evidence type="ECO:0000256" key="1">
    <source>
        <dbReference type="SAM" id="Phobius"/>
    </source>
</evidence>
<evidence type="ECO:0000313" key="3">
    <source>
        <dbReference type="Proteomes" id="UP000533469"/>
    </source>
</evidence>
<feature type="transmembrane region" description="Helical" evidence="1">
    <location>
        <begin position="92"/>
        <end position="114"/>
    </location>
</feature>
<sequence>MSDSDPMLLKIMETLGALRADVQNLKDDQTIERQTGADFRREVRVEISGLKEDITEINHAIQPVAAAVEQHGATLKDHTTLITGFSLFQNRLGAIVALGGSSISIVFGGAYWFVSTYSAEIWAFIRSIFSKA</sequence>
<keyword evidence="1" id="KW-0472">Membrane</keyword>
<keyword evidence="1" id="KW-0812">Transmembrane</keyword>
<accession>A0A839ZBA2</accession>
<dbReference type="AlphaFoldDB" id="A0A839ZBA2"/>
<evidence type="ECO:0000313" key="2">
    <source>
        <dbReference type="EMBL" id="MBB3772007.1"/>
    </source>
</evidence>
<reference evidence="2 3" key="1">
    <citation type="submission" date="2020-08" db="EMBL/GenBank/DDBJ databases">
        <title>Genomic Encyclopedia of Type Strains, Phase IV (KMG-IV): sequencing the most valuable type-strain genomes for metagenomic binning, comparative biology and taxonomic classification.</title>
        <authorList>
            <person name="Goeker M."/>
        </authorList>
    </citation>
    <scope>NUCLEOTIDE SEQUENCE [LARGE SCALE GENOMIC DNA]</scope>
    <source>
        <strain evidence="2 3">DSM 5895</strain>
    </source>
</reference>
<name>A0A839ZBA2_9HYPH</name>
<keyword evidence="3" id="KW-1185">Reference proteome</keyword>
<dbReference type="EMBL" id="JACICD010000004">
    <property type="protein sequence ID" value="MBB3772007.1"/>
    <property type="molecule type" value="Genomic_DNA"/>
</dbReference>
<protein>
    <submittedName>
        <fullName evidence="2">Uncharacterized protein</fullName>
    </submittedName>
</protein>
<dbReference type="Proteomes" id="UP000533469">
    <property type="component" value="Unassembled WGS sequence"/>
</dbReference>
<gene>
    <name evidence="2" type="ORF">FHS55_002616</name>
</gene>
<organism evidence="2 3">
    <name type="scientific">Ancylobacter tetraedralis</name>
    <dbReference type="NCBI Taxonomy" id="217068"/>
    <lineage>
        <taxon>Bacteria</taxon>
        <taxon>Pseudomonadati</taxon>
        <taxon>Pseudomonadota</taxon>
        <taxon>Alphaproteobacteria</taxon>
        <taxon>Hyphomicrobiales</taxon>
        <taxon>Xanthobacteraceae</taxon>
        <taxon>Ancylobacter</taxon>
    </lineage>
</organism>
<dbReference type="RefSeq" id="WP_183190152.1">
    <property type="nucleotide sequence ID" value="NZ_JACICD010000004.1"/>
</dbReference>
<keyword evidence="1" id="KW-1133">Transmembrane helix</keyword>
<proteinExistence type="predicted"/>
<comment type="caution">
    <text evidence="2">The sequence shown here is derived from an EMBL/GenBank/DDBJ whole genome shotgun (WGS) entry which is preliminary data.</text>
</comment>